<keyword evidence="1" id="KW-0732">Signal</keyword>
<dbReference type="PANTHER" id="PTHR42941:SF1">
    <property type="entry name" value="SLL1037 PROTEIN"/>
    <property type="match status" value="1"/>
</dbReference>
<dbReference type="SUPFAM" id="SSF53850">
    <property type="entry name" value="Periplasmic binding protein-like II"/>
    <property type="match status" value="1"/>
</dbReference>
<dbReference type="InterPro" id="IPR011852">
    <property type="entry name" value="TRAP_TAXI"/>
</dbReference>
<feature type="signal peptide" evidence="1">
    <location>
        <begin position="1"/>
        <end position="21"/>
    </location>
</feature>
<organism evidence="2 3">
    <name type="scientific">Actinobacillus lignieresii</name>
    <dbReference type="NCBI Taxonomy" id="720"/>
    <lineage>
        <taxon>Bacteria</taxon>
        <taxon>Pseudomonadati</taxon>
        <taxon>Pseudomonadota</taxon>
        <taxon>Gammaproteobacteria</taxon>
        <taxon>Pasteurellales</taxon>
        <taxon>Pasteurellaceae</taxon>
        <taxon>Actinobacillus</taxon>
    </lineage>
</organism>
<dbReference type="EMBL" id="UFRN01000002">
    <property type="protein sequence ID" value="SUT95009.1"/>
    <property type="molecule type" value="Genomic_DNA"/>
</dbReference>
<proteinExistence type="predicted"/>
<evidence type="ECO:0000313" key="3">
    <source>
        <dbReference type="Proteomes" id="UP000254253"/>
    </source>
</evidence>
<dbReference type="Gene3D" id="3.40.190.10">
    <property type="entry name" value="Periplasmic binding protein-like II"/>
    <property type="match status" value="2"/>
</dbReference>
<protein>
    <submittedName>
        <fullName evidence="2">Putative immunogenic protein</fullName>
    </submittedName>
</protein>
<dbReference type="PANTHER" id="PTHR42941">
    <property type="entry name" value="SLL1037 PROTEIN"/>
    <property type="match status" value="1"/>
</dbReference>
<reference evidence="2 3" key="1">
    <citation type="submission" date="2018-06" db="EMBL/GenBank/DDBJ databases">
        <authorList>
            <consortium name="Pathogen Informatics"/>
            <person name="Doyle S."/>
        </authorList>
    </citation>
    <scope>NUCLEOTIDE SEQUENCE [LARGE SCALE GENOMIC DNA]</scope>
    <source>
        <strain evidence="2 3">NCTC4191</strain>
    </source>
</reference>
<evidence type="ECO:0000256" key="1">
    <source>
        <dbReference type="SAM" id="SignalP"/>
    </source>
</evidence>
<dbReference type="NCBIfam" id="TIGR02122">
    <property type="entry name" value="TRAP_TAXI"/>
    <property type="match status" value="1"/>
</dbReference>
<accession>A0A380U1P7</accession>
<feature type="chain" id="PRO_5016673317" evidence="1">
    <location>
        <begin position="22"/>
        <end position="316"/>
    </location>
</feature>
<evidence type="ECO:0000313" key="2">
    <source>
        <dbReference type="EMBL" id="SUT95009.1"/>
    </source>
</evidence>
<sequence>MKISYKLSLLSGLLLAGIVQAEPTPLKLGTGSDSGLYFVTGNAICQFVNRSENHTACKPLASDASVDNLNKIANGQLDMGIVQSDWQYHAYHGTSSFEGKKNDKLRAIFSIYPEPFTLVVRNDSAIQSVDDLQGKKVNVGVDGSGTQATMNVLLKTKGWTEANFKEALKLTPAEMGKALCEKDVDAISYNVGHPNAALKETANSCDIRLIPVADEVVGKLVAEQGYYAKATIPAKVYKNVEQAVDSFGVYATLVTSSDVSEEQVYQVVKAVFENFDRFKKSHPAFAHLSEAEMVKNALSAPLHSGAAKYYKERGWL</sequence>
<name>A0A380U1P7_ACTLI</name>
<dbReference type="Proteomes" id="UP000254253">
    <property type="component" value="Unassembled WGS sequence"/>
</dbReference>
<dbReference type="CDD" id="cd13568">
    <property type="entry name" value="PBP2_TAXI_TRAP_like_3"/>
    <property type="match status" value="1"/>
</dbReference>
<keyword evidence="3" id="KW-1185">Reference proteome</keyword>
<gene>
    <name evidence="2" type="ORF">NCTC4191_01763</name>
</gene>
<dbReference type="RefSeq" id="WP_115590851.1">
    <property type="nucleotide sequence ID" value="NZ_LR134169.1"/>
</dbReference>
<dbReference type="Pfam" id="PF16868">
    <property type="entry name" value="NMT1_3"/>
    <property type="match status" value="1"/>
</dbReference>
<dbReference type="AlphaFoldDB" id="A0A380U1P7"/>